<dbReference type="Pfam" id="PF02962">
    <property type="entry name" value="CHMI"/>
    <property type="match status" value="1"/>
</dbReference>
<dbReference type="InterPro" id="IPR004220">
    <property type="entry name" value="5-COMe_2-OHmuconate_Isoase"/>
</dbReference>
<keyword evidence="2" id="KW-1185">Reference proteome</keyword>
<gene>
    <name evidence="1" type="ORF">E3E15_02195</name>
</gene>
<protein>
    <recommendedName>
        <fullName evidence="3">5-carboxymethyl-2-hydroxymuconate Delta-isomerase</fullName>
    </recommendedName>
</protein>
<name>A0A6M3HSU1_9GAMM</name>
<dbReference type="RefSeq" id="WP_172106423.1">
    <property type="nucleotide sequence ID" value="NZ_CP038017.1"/>
</dbReference>
<dbReference type="EMBL" id="CP038017">
    <property type="protein sequence ID" value="QIV94225.1"/>
    <property type="molecule type" value="Genomic_DNA"/>
</dbReference>
<reference evidence="1 2" key="1">
    <citation type="submission" date="2019-03" db="EMBL/GenBank/DDBJ databases">
        <title>Complete Genome Sequence of Allofrancisella frigidaquae Strain SYSU 10HL1970 Isolated from Water-Cooling Systems in China.</title>
        <authorList>
            <person name="Ohrman C."/>
            <person name="Uneklint I."/>
            <person name="Sjodin A."/>
        </authorList>
    </citation>
    <scope>NUCLEOTIDE SEQUENCE [LARGE SCALE GENOMIC DNA]</scope>
    <source>
        <strain evidence="1 2">SYSU 10HL1970</strain>
    </source>
</reference>
<dbReference type="GO" id="GO:0008704">
    <property type="term" value="F:5-carboxymethyl-2-hydroxymuconate delta-isomerase activity"/>
    <property type="evidence" value="ECO:0007669"/>
    <property type="project" value="InterPro"/>
</dbReference>
<accession>A0A6M3HSU1</accession>
<dbReference type="KEGG" id="afri:E3E15_02195"/>
<dbReference type="AlphaFoldDB" id="A0A6M3HSU1"/>
<proteinExistence type="predicted"/>
<dbReference type="Gene3D" id="3.30.429.10">
    <property type="entry name" value="Macrophage Migration Inhibitory Factor"/>
    <property type="match status" value="1"/>
</dbReference>
<evidence type="ECO:0000313" key="1">
    <source>
        <dbReference type="EMBL" id="QIV94225.1"/>
    </source>
</evidence>
<dbReference type="SUPFAM" id="SSF55331">
    <property type="entry name" value="Tautomerase/MIF"/>
    <property type="match status" value="1"/>
</dbReference>
<evidence type="ECO:0000313" key="2">
    <source>
        <dbReference type="Proteomes" id="UP000503320"/>
    </source>
</evidence>
<dbReference type="InterPro" id="IPR014347">
    <property type="entry name" value="Tautomerase/MIF_sf"/>
</dbReference>
<organism evidence="1 2">
    <name type="scientific">Allofrancisella frigidaquae</name>
    <dbReference type="NCBI Taxonomy" id="1085644"/>
    <lineage>
        <taxon>Bacteria</taxon>
        <taxon>Pseudomonadati</taxon>
        <taxon>Pseudomonadota</taxon>
        <taxon>Gammaproteobacteria</taxon>
        <taxon>Thiotrichales</taxon>
        <taxon>Francisellaceae</taxon>
        <taxon>Allofrancisella</taxon>
    </lineage>
</organism>
<dbReference type="Proteomes" id="UP000503320">
    <property type="component" value="Chromosome"/>
</dbReference>
<evidence type="ECO:0008006" key="3">
    <source>
        <dbReference type="Google" id="ProtNLM"/>
    </source>
</evidence>
<sequence length="115" mass="13109">MPHIIVEVSQKFDKQIVNNIIQKAQEYLINSLPTKLETFKNRVYVYDSCMVGGLASEELIHLTIKVLSGRKQEHLVNIANQLRLLLVKYLDAISLGIKNYTLTIEILELPPAYVS</sequence>